<comment type="caution">
    <text evidence="1">The sequence shown here is derived from an EMBL/GenBank/DDBJ whole genome shotgun (WGS) entry which is preliminary data.</text>
</comment>
<evidence type="ECO:0008006" key="3">
    <source>
        <dbReference type="Google" id="ProtNLM"/>
    </source>
</evidence>
<keyword evidence="2" id="KW-1185">Reference proteome</keyword>
<dbReference type="Proteomes" id="UP000622707">
    <property type="component" value="Unassembled WGS sequence"/>
</dbReference>
<accession>A0ABS1JRJ3</accession>
<gene>
    <name evidence="1" type="ORF">JI746_17070</name>
</gene>
<reference evidence="1 2" key="1">
    <citation type="journal article" date="2017" name="Int. J. Syst. Evol. Microbiol.">
        <title>Ramlibacter alkalitolerans sp. nov., alkali-tolerant bacterium isolated from soil of ginseng.</title>
        <authorList>
            <person name="Lee D.H."/>
            <person name="Cha C.J."/>
        </authorList>
    </citation>
    <scope>NUCLEOTIDE SEQUENCE [LARGE SCALE GENOMIC DNA]</scope>
    <source>
        <strain evidence="1 2">KACC 19305</strain>
    </source>
</reference>
<sequence length="453" mass="47293">MGHLQAAQDLLLAALREAPRRYRLPPLPADPAAARAAGIEAALAFAIEAARLAAEAGRPAGDGVPGLFTWALGAFLREAMAPQGGDASFQALVLQAHDAAVGEYVRLSGGAAADRRSVRSLVDAIAHPGKTRALAPGAVRDRLATLHALVSADAWTALRDALEDALPSEDADLACALAPLRGHASLQRLVRRESLQGGATVQRYLALCERRGPCAGSRAAAAHGRSAARAGDDAERATIEAFRQLAALLPARAAGAYRVLRSLRPPPGFPGDRGKAKDEWDAAIASVAAEGAELLLLAEVKAAPAAASSDFSRLHRGLQRLAQADPARDYAFTSADDEVRLHGASLRRLQPPGRELPPHVIYCCTAAAETRPPLLSAASKAVLAAEPASLRYAQQLACGASPQQAQLLPVWDALTQAPRLRATLHQDATARLVRGAMLHPQDLVASLAALAHG</sequence>
<proteinExistence type="predicted"/>
<organism evidence="1 2">
    <name type="scientific">Ramlibacter alkalitolerans</name>
    <dbReference type="NCBI Taxonomy" id="2039631"/>
    <lineage>
        <taxon>Bacteria</taxon>
        <taxon>Pseudomonadati</taxon>
        <taxon>Pseudomonadota</taxon>
        <taxon>Betaproteobacteria</taxon>
        <taxon>Burkholderiales</taxon>
        <taxon>Comamonadaceae</taxon>
        <taxon>Ramlibacter</taxon>
    </lineage>
</organism>
<protein>
    <recommendedName>
        <fullName evidence="3">3-deoxy-D-arabino-heptulosonate 7-phosphate synthase</fullName>
    </recommendedName>
</protein>
<evidence type="ECO:0000313" key="2">
    <source>
        <dbReference type="Proteomes" id="UP000622707"/>
    </source>
</evidence>
<name>A0ABS1JRJ3_9BURK</name>
<evidence type="ECO:0000313" key="1">
    <source>
        <dbReference type="EMBL" id="MBL0426828.1"/>
    </source>
</evidence>
<dbReference type="EMBL" id="JAEQND010000009">
    <property type="protein sequence ID" value="MBL0426828.1"/>
    <property type="molecule type" value="Genomic_DNA"/>
</dbReference>